<dbReference type="EMBL" id="JANBPK010000806">
    <property type="protein sequence ID" value="KAJ2931743.1"/>
    <property type="molecule type" value="Genomic_DNA"/>
</dbReference>
<organism evidence="1 2">
    <name type="scientific">Candolleomyces eurysporus</name>
    <dbReference type="NCBI Taxonomy" id="2828524"/>
    <lineage>
        <taxon>Eukaryota</taxon>
        <taxon>Fungi</taxon>
        <taxon>Dikarya</taxon>
        <taxon>Basidiomycota</taxon>
        <taxon>Agaricomycotina</taxon>
        <taxon>Agaricomycetes</taxon>
        <taxon>Agaricomycetidae</taxon>
        <taxon>Agaricales</taxon>
        <taxon>Agaricineae</taxon>
        <taxon>Psathyrellaceae</taxon>
        <taxon>Candolleomyces</taxon>
    </lineage>
</organism>
<gene>
    <name evidence="1" type="ORF">H1R20_g5388</name>
</gene>
<name>A0A9W8JJ42_9AGAR</name>
<feature type="non-terminal residue" evidence="1">
    <location>
        <position position="44"/>
    </location>
</feature>
<evidence type="ECO:0008006" key="3">
    <source>
        <dbReference type="Google" id="ProtNLM"/>
    </source>
</evidence>
<dbReference type="Proteomes" id="UP001140091">
    <property type="component" value="Unassembled WGS sequence"/>
</dbReference>
<evidence type="ECO:0000313" key="2">
    <source>
        <dbReference type="Proteomes" id="UP001140091"/>
    </source>
</evidence>
<accession>A0A9W8JJ42</accession>
<evidence type="ECO:0000313" key="1">
    <source>
        <dbReference type="EMBL" id="KAJ2931743.1"/>
    </source>
</evidence>
<protein>
    <recommendedName>
        <fullName evidence="3">Glucose-6-phosphate dehydrogenase NAD-binding domain-containing protein</fullName>
    </recommendedName>
</protein>
<reference evidence="1" key="1">
    <citation type="submission" date="2022-06" db="EMBL/GenBank/DDBJ databases">
        <title>Genome Sequence of Candolleomyces eurysporus.</title>
        <authorList>
            <person name="Buettner E."/>
        </authorList>
    </citation>
    <scope>NUCLEOTIDE SEQUENCE</scope>
    <source>
        <strain evidence="1">VTCC 930004</strain>
    </source>
</reference>
<keyword evidence="2" id="KW-1185">Reference proteome</keyword>
<comment type="caution">
    <text evidence="1">The sequence shown here is derived from an EMBL/GenBank/DDBJ whole genome shotgun (WGS) entry which is preliminary data.</text>
</comment>
<dbReference type="OrthoDB" id="60984at2759"/>
<sequence length="44" mass="4772">MGRERSGTIPSMETHHDDLKDNTIIIVLGASGDLAKKKVDSFTS</sequence>
<proteinExistence type="predicted"/>
<dbReference type="AlphaFoldDB" id="A0A9W8JJ42"/>